<dbReference type="EMBL" id="NPHW01002635">
    <property type="protein sequence ID" value="OXV11046.1"/>
    <property type="molecule type" value="Genomic_DNA"/>
</dbReference>
<evidence type="ECO:0000256" key="1">
    <source>
        <dbReference type="SAM" id="Coils"/>
    </source>
</evidence>
<feature type="coiled-coil region" evidence="1">
    <location>
        <begin position="43"/>
        <end position="104"/>
    </location>
</feature>
<protein>
    <submittedName>
        <fullName evidence="3">Uncharacterized protein</fullName>
    </submittedName>
</protein>
<proteinExistence type="predicted"/>
<keyword evidence="4" id="KW-1185">Reference proteome</keyword>
<feature type="compositionally biased region" description="Polar residues" evidence="2">
    <location>
        <begin position="1"/>
        <end position="18"/>
    </location>
</feature>
<accession>A0A232M3U6</accession>
<dbReference type="OrthoDB" id="5421041at2759"/>
<reference evidence="3 4" key="1">
    <citation type="journal article" date="2015" name="Environ. Microbiol.">
        <title>Metagenome sequence of Elaphomyces granulatus from sporocarp tissue reveals Ascomycota ectomycorrhizal fingerprints of genome expansion and a Proteobacteria-rich microbiome.</title>
        <authorList>
            <person name="Quandt C.A."/>
            <person name="Kohler A."/>
            <person name="Hesse C.N."/>
            <person name="Sharpton T.J."/>
            <person name="Martin F."/>
            <person name="Spatafora J.W."/>
        </authorList>
    </citation>
    <scope>NUCLEOTIDE SEQUENCE [LARGE SCALE GENOMIC DNA]</scope>
    <source>
        <strain evidence="3 4">OSC145934</strain>
    </source>
</reference>
<dbReference type="AlphaFoldDB" id="A0A232M3U6"/>
<feature type="compositionally biased region" description="Polar residues" evidence="2">
    <location>
        <begin position="448"/>
        <end position="458"/>
    </location>
</feature>
<comment type="caution">
    <text evidence="3">The sequence shown here is derived from an EMBL/GenBank/DDBJ whole genome shotgun (WGS) entry which is preliminary data.</text>
</comment>
<feature type="region of interest" description="Disordered" evidence="2">
    <location>
        <begin position="430"/>
        <end position="473"/>
    </location>
</feature>
<name>A0A232M3U6_9EURO</name>
<keyword evidence="1" id="KW-0175">Coiled coil</keyword>
<feature type="region of interest" description="Disordered" evidence="2">
    <location>
        <begin position="1"/>
        <end position="40"/>
    </location>
</feature>
<organism evidence="3 4">
    <name type="scientific">Elaphomyces granulatus</name>
    <dbReference type="NCBI Taxonomy" id="519963"/>
    <lineage>
        <taxon>Eukaryota</taxon>
        <taxon>Fungi</taxon>
        <taxon>Dikarya</taxon>
        <taxon>Ascomycota</taxon>
        <taxon>Pezizomycotina</taxon>
        <taxon>Eurotiomycetes</taxon>
        <taxon>Eurotiomycetidae</taxon>
        <taxon>Eurotiales</taxon>
        <taxon>Elaphomycetaceae</taxon>
        <taxon>Elaphomyces</taxon>
    </lineage>
</organism>
<dbReference type="Proteomes" id="UP000243515">
    <property type="component" value="Unassembled WGS sequence"/>
</dbReference>
<evidence type="ECO:0000256" key="2">
    <source>
        <dbReference type="SAM" id="MobiDB-lite"/>
    </source>
</evidence>
<evidence type="ECO:0000313" key="4">
    <source>
        <dbReference type="Proteomes" id="UP000243515"/>
    </source>
</evidence>
<sequence length="473" mass="53988">MSSTSTASRGSTHSTAGSVGSMPTRKKPVDPIPTELTSSGSKLKQTAKQLQELLAQVAIVLKNASEYADLDQIIEQHAILQGDLERKQGELDRKKKELVKKDDEIKFLDSAKRLQYKELLEKYDEWRKGERELEFEITSLKDELKTTKDNFNSTNDDLTDCKKNLEQLNTSLTPLKKLDLNYMRNKIDKLFWDCFQIIQNEFNISLPDTILKNDSWVTYAEELKVALPLPPGNDESARLVRVAVVAHVLSKLLYSEVFRPCYIPSSASLSDSMKLILEDHFPSDKKPQMLRSLLLSTHAPGELNKVVQDRAKKSKQALVNKVKFMTNDGGKSFGNKVDRILQKAAELWVEIQHAEQMIHVAVEATDWPWSLLDEFGQEMPPRRDDFVNLFPTFVVRGEPDPLYDGVAVWKDQEHVRKADNDWERFQNQRTSLNGKSLRERRKRESISGRPNSIISTSQREGKGLSYAERSGKP</sequence>
<gene>
    <name evidence="3" type="ORF">Egran_01193</name>
</gene>
<evidence type="ECO:0000313" key="3">
    <source>
        <dbReference type="EMBL" id="OXV11046.1"/>
    </source>
</evidence>
<dbReference type="Gene3D" id="1.10.287.2610">
    <property type="match status" value="1"/>
</dbReference>